<protein>
    <recommendedName>
        <fullName evidence="3">Phage tail protein</fullName>
    </recommendedName>
</protein>
<proteinExistence type="predicted"/>
<dbReference type="EMBL" id="JAAAXX010000001">
    <property type="protein sequence ID" value="KAF2395399.1"/>
    <property type="molecule type" value="Genomic_DNA"/>
</dbReference>
<evidence type="ECO:0008006" key="3">
    <source>
        <dbReference type="Google" id="ProtNLM"/>
    </source>
</evidence>
<reference evidence="1 2" key="1">
    <citation type="submission" date="2019-12" db="EMBL/GenBank/DDBJ databases">
        <title>Endophytic bacteria associated with Panax ginseng seedlings.</title>
        <authorList>
            <person name="Park J.M."/>
            <person name="Shin R."/>
            <person name="Jo S.H."/>
        </authorList>
    </citation>
    <scope>NUCLEOTIDE SEQUENCE [LARGE SCALE GENOMIC DNA]</scope>
    <source>
        <strain evidence="1 2">PgKB32</strain>
    </source>
</reference>
<sequence length="153" mass="16858">MTMYYYRVDATRCGFLNSAVHGEIGSPDCTIPEGAKEITEEQHAELVAAQSNGKLIVPGPDGCPLAIDPPPLSVAEQEVAERAWRDAQLAPTDGIVSRHRDELEEGIPTTLTAEQYAELQVYRRLLRNWPQGAEFPLVDHRPVSPGWLTGPLQ</sequence>
<evidence type="ECO:0000313" key="1">
    <source>
        <dbReference type="EMBL" id="KAF2395399.1"/>
    </source>
</evidence>
<dbReference type="AlphaFoldDB" id="A0A6L5C3J9"/>
<organism evidence="1 2">
    <name type="scientific">Pseudomonas frederiksbergensis</name>
    <dbReference type="NCBI Taxonomy" id="104087"/>
    <lineage>
        <taxon>Bacteria</taxon>
        <taxon>Pseudomonadati</taxon>
        <taxon>Pseudomonadota</taxon>
        <taxon>Gammaproteobacteria</taxon>
        <taxon>Pseudomonadales</taxon>
        <taxon>Pseudomonadaceae</taxon>
        <taxon>Pseudomonas</taxon>
    </lineage>
</organism>
<gene>
    <name evidence="1" type="ORF">FX983_03384</name>
</gene>
<name>A0A6L5C3J9_9PSED</name>
<dbReference type="Proteomes" id="UP000475265">
    <property type="component" value="Unassembled WGS sequence"/>
</dbReference>
<evidence type="ECO:0000313" key="2">
    <source>
        <dbReference type="Proteomes" id="UP000475265"/>
    </source>
</evidence>
<accession>A0A6L5C3J9</accession>
<dbReference type="RefSeq" id="WP_163910315.1">
    <property type="nucleotide sequence ID" value="NZ_JAAAXX010000001.1"/>
</dbReference>
<comment type="caution">
    <text evidence="1">The sequence shown here is derived from an EMBL/GenBank/DDBJ whole genome shotgun (WGS) entry which is preliminary data.</text>
</comment>